<keyword evidence="5" id="KW-0813">Transport</keyword>
<dbReference type="Pfam" id="PF04145">
    <property type="entry name" value="Ctr"/>
    <property type="match status" value="1"/>
</dbReference>
<dbReference type="OrthoDB" id="73901at2759"/>
<dbReference type="GO" id="GO:0005375">
    <property type="term" value="F:copper ion transmembrane transporter activity"/>
    <property type="evidence" value="ECO:0007669"/>
    <property type="project" value="UniProtKB-UniRule"/>
</dbReference>
<dbReference type="Ensembl" id="ENSCMIT00000015628.1">
    <property type="protein sequence ID" value="ENSCMIP00000015309.1"/>
    <property type="gene ID" value="ENSCMIG00000007485.1"/>
</dbReference>
<keyword evidence="8" id="KW-1185">Reference proteome</keyword>
<dbReference type="EMBL" id="JW875591">
    <property type="protein sequence ID" value="AFP08108.1"/>
    <property type="molecule type" value="mRNA"/>
</dbReference>
<evidence type="ECO:0000256" key="1">
    <source>
        <dbReference type="ARBA" id="ARBA00004107"/>
    </source>
</evidence>
<keyword evidence="4 5" id="KW-0472">Membrane</keyword>
<evidence type="ECO:0000313" key="7">
    <source>
        <dbReference type="Ensembl" id="ENSCMIP00000015309.1"/>
    </source>
</evidence>
<reference evidence="8" key="1">
    <citation type="journal article" date="2006" name="Science">
        <title>Ancient noncoding elements conserved in the human genome.</title>
        <authorList>
            <person name="Venkatesh B."/>
            <person name="Kirkness E.F."/>
            <person name="Loh Y.H."/>
            <person name="Halpern A.L."/>
            <person name="Lee A.P."/>
            <person name="Johnson J."/>
            <person name="Dandona N."/>
            <person name="Viswanathan L.D."/>
            <person name="Tay A."/>
            <person name="Venter J.C."/>
            <person name="Strausberg R.L."/>
            <person name="Brenner S."/>
        </authorList>
    </citation>
    <scope>NUCLEOTIDE SEQUENCE [LARGE SCALE GENOMIC DNA]</scope>
</reference>
<dbReference type="OMA" id="MMPMHFF"/>
<keyword evidence="3 5" id="KW-1133">Transmembrane helix</keyword>
<accession>V9L876</accession>
<reference evidence="7" key="4">
    <citation type="submission" date="2025-05" db="UniProtKB">
        <authorList>
            <consortium name="Ensembl"/>
        </authorList>
    </citation>
    <scope>IDENTIFICATION</scope>
</reference>
<evidence type="ECO:0000313" key="8">
    <source>
        <dbReference type="Proteomes" id="UP000314986"/>
    </source>
</evidence>
<gene>
    <name evidence="7" type="primary">slc31a2</name>
</gene>
<protein>
    <recommendedName>
        <fullName evidence="5">Copper transport protein</fullName>
    </recommendedName>
</protein>
<comment type="subcellular location">
    <subcellularLocation>
        <location evidence="1">Late endosome membrane</location>
        <topology evidence="1">Multi-pass membrane protein</topology>
    </subcellularLocation>
    <subcellularLocation>
        <location evidence="5">Membrane</location>
        <topology evidence="5">Multi-pass membrane protein</topology>
    </subcellularLocation>
</comment>
<organism evidence="6">
    <name type="scientific">Callorhinchus milii</name>
    <name type="common">Ghost shark</name>
    <dbReference type="NCBI Taxonomy" id="7868"/>
    <lineage>
        <taxon>Eukaryota</taxon>
        <taxon>Metazoa</taxon>
        <taxon>Chordata</taxon>
        <taxon>Craniata</taxon>
        <taxon>Vertebrata</taxon>
        <taxon>Chondrichthyes</taxon>
        <taxon>Holocephali</taxon>
        <taxon>Chimaeriformes</taxon>
        <taxon>Callorhinchidae</taxon>
        <taxon>Callorhinchus</taxon>
    </lineage>
</organism>
<dbReference type="GeneID" id="103189280"/>
<keyword evidence="5" id="KW-0187">Copper transport</keyword>
<sequence length="138" mass="15591">MHFYVSDRVLLLFSCWNVHSLTGMLLTMMVILLIATVYEILKVLTVKLDKKALDLITPTPLTAEEVTETAPNNSARNSSSRQRWIRLHSSQSLLHIVQVAISYLLMLCAMSYNVWVFLSIVVGAGIGYFLAYPLINRC</sequence>
<keyword evidence="2 5" id="KW-0812">Transmembrane</keyword>
<dbReference type="STRING" id="7868.ENSCMIP00000015309"/>
<evidence type="ECO:0000256" key="3">
    <source>
        <dbReference type="ARBA" id="ARBA00022989"/>
    </source>
</evidence>
<dbReference type="PANTHER" id="PTHR12483">
    <property type="entry name" value="SOLUTE CARRIER FAMILY 31 COPPER TRANSPORTERS"/>
    <property type="match status" value="1"/>
</dbReference>
<evidence type="ECO:0000256" key="2">
    <source>
        <dbReference type="ARBA" id="ARBA00022692"/>
    </source>
</evidence>
<keyword evidence="5" id="KW-0186">Copper</keyword>
<evidence type="ECO:0000313" key="6">
    <source>
        <dbReference type="EMBL" id="AFP08108.1"/>
    </source>
</evidence>
<dbReference type="InterPro" id="IPR007274">
    <property type="entry name" value="Cop_transporter"/>
</dbReference>
<name>V9L876_CALMI</name>
<dbReference type="Proteomes" id="UP000314986">
    <property type="component" value="Unassembled WGS sequence"/>
</dbReference>
<dbReference type="RefSeq" id="XP_007907818.1">
    <property type="nucleotide sequence ID" value="XM_007909627.2"/>
</dbReference>
<dbReference type="GeneTree" id="ENSGT00940000159996"/>
<dbReference type="PANTHER" id="PTHR12483:SF8">
    <property type="entry name" value="PROTEIN SLC31A2"/>
    <property type="match status" value="1"/>
</dbReference>
<dbReference type="GO" id="GO:0031902">
    <property type="term" value="C:late endosome membrane"/>
    <property type="evidence" value="ECO:0007669"/>
    <property type="project" value="UniProtKB-SubCell"/>
</dbReference>
<feature type="transmembrane region" description="Helical" evidence="5">
    <location>
        <begin position="20"/>
        <end position="41"/>
    </location>
</feature>
<reference evidence="8" key="2">
    <citation type="journal article" date="2007" name="PLoS Biol.">
        <title>Survey sequencing and comparative analysis of the elephant shark (Callorhinchus milii) genome.</title>
        <authorList>
            <person name="Venkatesh B."/>
            <person name="Kirkness E.F."/>
            <person name="Loh Y.H."/>
            <person name="Halpern A.L."/>
            <person name="Lee A.P."/>
            <person name="Johnson J."/>
            <person name="Dandona N."/>
            <person name="Viswanathan L.D."/>
            <person name="Tay A."/>
            <person name="Venter J.C."/>
            <person name="Strausberg R.L."/>
            <person name="Brenner S."/>
        </authorList>
    </citation>
    <scope>NUCLEOTIDE SEQUENCE [LARGE SCALE GENOMIC DNA]</scope>
</reference>
<dbReference type="AlphaFoldDB" id="V9L876"/>
<feature type="transmembrane region" description="Helical" evidence="5">
    <location>
        <begin position="84"/>
        <end position="106"/>
    </location>
</feature>
<comment type="similarity">
    <text evidence="5">Belongs to the copper transporter (Ctr) (TC 1.A.56) family. SLC31A subfamily.</text>
</comment>
<proteinExistence type="evidence at transcript level"/>
<keyword evidence="5" id="KW-0406">Ion transport</keyword>
<evidence type="ECO:0000256" key="4">
    <source>
        <dbReference type="ARBA" id="ARBA00023136"/>
    </source>
</evidence>
<reference evidence="6 8" key="3">
    <citation type="journal article" date="2014" name="Nature">
        <title>Elephant shark genome provides unique insights into gnathostome evolution.</title>
        <authorList>
            <consortium name="International Elephant Shark Genome Sequencing Consortium"/>
            <person name="Venkatesh B."/>
            <person name="Lee A.P."/>
            <person name="Ravi V."/>
            <person name="Maurya A.K."/>
            <person name="Lian M.M."/>
            <person name="Swann J.B."/>
            <person name="Ohta Y."/>
            <person name="Flajnik M.F."/>
            <person name="Sutoh Y."/>
            <person name="Kasahara M."/>
            <person name="Hoon S."/>
            <person name="Gangu V."/>
            <person name="Roy S.W."/>
            <person name="Irimia M."/>
            <person name="Korzh V."/>
            <person name="Kondrychyn I."/>
            <person name="Lim Z.W."/>
            <person name="Tay B.H."/>
            <person name="Tohari S."/>
            <person name="Kong K.W."/>
            <person name="Ho S."/>
            <person name="Lorente-Galdos B."/>
            <person name="Quilez J."/>
            <person name="Marques-Bonet T."/>
            <person name="Raney B.J."/>
            <person name="Ingham P.W."/>
            <person name="Tay A."/>
            <person name="Hillier L.W."/>
            <person name="Minx P."/>
            <person name="Boehm T."/>
            <person name="Wilson R.K."/>
            <person name="Brenner S."/>
            <person name="Warren W.C."/>
        </authorList>
    </citation>
    <scope>NUCLEOTIDE SEQUENCE</scope>
    <source>
        <tissue evidence="6">Gills</tissue>
    </source>
</reference>
<dbReference type="CTD" id="1318"/>
<dbReference type="KEGG" id="cmk:103189280"/>
<evidence type="ECO:0000256" key="5">
    <source>
        <dbReference type="RuleBase" id="RU367022"/>
    </source>
</evidence>
<feature type="transmembrane region" description="Helical" evidence="5">
    <location>
        <begin position="112"/>
        <end position="135"/>
    </location>
</feature>